<dbReference type="RefSeq" id="WP_014030304.1">
    <property type="nucleotide sequence ID" value="NZ_CCCS020000043.1"/>
</dbReference>
<keyword evidence="3" id="KW-1185">Reference proteome</keyword>
<gene>
    <name evidence="2" type="ORF">AFERRI_40096</name>
    <name evidence="1" type="ORF">AFERRI_480001</name>
</gene>
<protein>
    <submittedName>
        <fullName evidence="1">Uncharacterized protein</fullName>
    </submittedName>
</protein>
<dbReference type="AlphaFoldDB" id="A0A060URV4"/>
<reference evidence="1" key="2">
    <citation type="submission" date="2014-07" db="EMBL/GenBank/DDBJ databases">
        <title>Initial genome analysis of the psychrotolerant acidophile Acidithiobacillus ferrivorans CF27: insights into iron and sulfur oxidation pathways and into biofilm formation.</title>
        <authorList>
            <person name="Talla E."/>
            <person name="Hedrich S."/>
            <person name="Mangenot S."/>
            <person name="Ji B."/>
            <person name="Johnson D.B."/>
            <person name="Barbe V."/>
            <person name="Bonnefoy V."/>
        </authorList>
    </citation>
    <scope>NUCLEOTIDE SEQUENCE [LARGE SCALE GENOMIC DNA]</scope>
    <source>
        <strain evidence="1">CF27</strain>
    </source>
</reference>
<accession>A0A060URV4</accession>
<proteinExistence type="predicted"/>
<reference evidence="2 3" key="3">
    <citation type="submission" date="2017-03" db="EMBL/GenBank/DDBJ databases">
        <authorList>
            <person name="Regsiter A."/>
            <person name="William W."/>
        </authorList>
    </citation>
    <scope>NUCLEOTIDE SEQUENCE [LARGE SCALE GENOMIC DNA]</scope>
    <source>
        <strain evidence="2">PRJEB5721</strain>
    </source>
</reference>
<sequence length="151" mass="16407">MKARLWLLQDPNSPKMKVWGVLQGRDAKGTLTKVFYGGPGGGGRPVVSTTGIAKAVATLRKKTPYYPLRWDRDIDVPEPLSQGTSHLDLLMDSVIKNVYGNFVRHGGSGCGIDALLDQWKIVRAPAPAEVAQGRDLTGLLQSIPASLGWNW</sequence>
<name>A0A060URV4_9PROT</name>
<dbReference type="EMBL" id="LT841305">
    <property type="protein sequence ID" value="SMH66747.1"/>
    <property type="molecule type" value="Genomic_DNA"/>
</dbReference>
<dbReference type="Proteomes" id="UP000193925">
    <property type="component" value="Chromosome AFERRI"/>
</dbReference>
<evidence type="ECO:0000313" key="2">
    <source>
        <dbReference type="EMBL" id="SMH66747.1"/>
    </source>
</evidence>
<evidence type="ECO:0000313" key="3">
    <source>
        <dbReference type="Proteomes" id="UP000193925"/>
    </source>
</evidence>
<dbReference type="EMBL" id="CCCS020000043">
    <property type="protein sequence ID" value="CDQ11011.1"/>
    <property type="molecule type" value="Genomic_DNA"/>
</dbReference>
<organism evidence="1">
    <name type="scientific">Acidithiobacillus ferrivorans</name>
    <dbReference type="NCBI Taxonomy" id="160808"/>
    <lineage>
        <taxon>Bacteria</taxon>
        <taxon>Pseudomonadati</taxon>
        <taxon>Pseudomonadota</taxon>
        <taxon>Acidithiobacillia</taxon>
        <taxon>Acidithiobacillales</taxon>
        <taxon>Acidithiobacillaceae</taxon>
        <taxon>Acidithiobacillus</taxon>
    </lineage>
</organism>
<evidence type="ECO:0000313" key="1">
    <source>
        <dbReference type="EMBL" id="CDQ11011.1"/>
    </source>
</evidence>
<reference evidence="1" key="1">
    <citation type="submission" date="2014-03" db="EMBL/GenBank/DDBJ databases">
        <authorList>
            <person name="Genoscope - CEA"/>
        </authorList>
    </citation>
    <scope>NUCLEOTIDE SEQUENCE [LARGE SCALE GENOMIC DNA]</scope>
    <source>
        <strain evidence="1">CF27</strain>
    </source>
</reference>